<name>A0AAV4P5L0_9ARAC</name>
<comment type="caution">
    <text evidence="1">The sequence shown here is derived from an EMBL/GenBank/DDBJ whole genome shotgun (WGS) entry which is preliminary data.</text>
</comment>
<evidence type="ECO:0000313" key="2">
    <source>
        <dbReference type="Proteomes" id="UP001054837"/>
    </source>
</evidence>
<reference evidence="1 2" key="1">
    <citation type="submission" date="2021-06" db="EMBL/GenBank/DDBJ databases">
        <title>Caerostris darwini draft genome.</title>
        <authorList>
            <person name="Kono N."/>
            <person name="Arakawa K."/>
        </authorList>
    </citation>
    <scope>NUCLEOTIDE SEQUENCE [LARGE SCALE GENOMIC DNA]</scope>
</reference>
<protein>
    <submittedName>
        <fullName evidence="1">Uncharacterized protein</fullName>
    </submittedName>
</protein>
<accession>A0AAV4P5L0</accession>
<dbReference type="EMBL" id="BPLQ01002330">
    <property type="protein sequence ID" value="GIX91461.1"/>
    <property type="molecule type" value="Genomic_DNA"/>
</dbReference>
<gene>
    <name evidence="1" type="ORF">CDAR_201051</name>
</gene>
<evidence type="ECO:0000313" key="1">
    <source>
        <dbReference type="EMBL" id="GIX91461.1"/>
    </source>
</evidence>
<proteinExistence type="predicted"/>
<dbReference type="Proteomes" id="UP001054837">
    <property type="component" value="Unassembled WGS sequence"/>
</dbReference>
<keyword evidence="2" id="KW-1185">Reference proteome</keyword>
<dbReference type="AlphaFoldDB" id="A0AAV4P5L0"/>
<organism evidence="1 2">
    <name type="scientific">Caerostris darwini</name>
    <dbReference type="NCBI Taxonomy" id="1538125"/>
    <lineage>
        <taxon>Eukaryota</taxon>
        <taxon>Metazoa</taxon>
        <taxon>Ecdysozoa</taxon>
        <taxon>Arthropoda</taxon>
        <taxon>Chelicerata</taxon>
        <taxon>Arachnida</taxon>
        <taxon>Araneae</taxon>
        <taxon>Araneomorphae</taxon>
        <taxon>Entelegynae</taxon>
        <taxon>Araneoidea</taxon>
        <taxon>Araneidae</taxon>
        <taxon>Caerostris</taxon>
    </lineage>
</organism>
<sequence length="92" mass="10660">MLFTSTKHRTWSPSPRRRNDRIAVFFSRSRVHTRTGGLLPKYPVALSPWPMNPEANSTQVADRNKNSVSNELTFRKFTRFTVGKRGPEKENL</sequence>